<dbReference type="EMBL" id="GBXM01045997">
    <property type="protein sequence ID" value="JAH62580.1"/>
    <property type="molecule type" value="Transcribed_RNA"/>
</dbReference>
<reference evidence="2" key="2">
    <citation type="journal article" date="2015" name="Fish Shellfish Immunol.">
        <title>Early steps in the European eel (Anguilla anguilla)-Vibrio vulnificus interaction in the gills: Role of the RtxA13 toxin.</title>
        <authorList>
            <person name="Callol A."/>
            <person name="Pajuelo D."/>
            <person name="Ebbesson L."/>
            <person name="Teles M."/>
            <person name="MacKenzie S."/>
            <person name="Amaro C."/>
        </authorList>
    </citation>
    <scope>NUCLEOTIDE SEQUENCE</scope>
</reference>
<evidence type="ECO:0000313" key="2">
    <source>
        <dbReference type="EMBL" id="JAH62580.1"/>
    </source>
</evidence>
<evidence type="ECO:0000256" key="1">
    <source>
        <dbReference type="SAM" id="MobiDB-lite"/>
    </source>
</evidence>
<dbReference type="AlphaFoldDB" id="A0A0E9UBJ8"/>
<accession>A0A0E9UBJ8</accession>
<organism evidence="2">
    <name type="scientific">Anguilla anguilla</name>
    <name type="common">European freshwater eel</name>
    <name type="synonym">Muraena anguilla</name>
    <dbReference type="NCBI Taxonomy" id="7936"/>
    <lineage>
        <taxon>Eukaryota</taxon>
        <taxon>Metazoa</taxon>
        <taxon>Chordata</taxon>
        <taxon>Craniata</taxon>
        <taxon>Vertebrata</taxon>
        <taxon>Euteleostomi</taxon>
        <taxon>Actinopterygii</taxon>
        <taxon>Neopterygii</taxon>
        <taxon>Teleostei</taxon>
        <taxon>Anguilliformes</taxon>
        <taxon>Anguillidae</taxon>
        <taxon>Anguilla</taxon>
    </lineage>
</organism>
<feature type="region of interest" description="Disordered" evidence="1">
    <location>
        <begin position="1"/>
        <end position="23"/>
    </location>
</feature>
<reference evidence="2" key="1">
    <citation type="submission" date="2014-11" db="EMBL/GenBank/DDBJ databases">
        <authorList>
            <person name="Amaro Gonzalez C."/>
        </authorList>
    </citation>
    <scope>NUCLEOTIDE SEQUENCE</scope>
</reference>
<proteinExistence type="predicted"/>
<name>A0A0E9UBJ8_ANGAN</name>
<protein>
    <submittedName>
        <fullName evidence="2">Uncharacterized protein</fullName>
    </submittedName>
</protein>
<sequence>MYANSAHFAPEHKLPTQTDNICP</sequence>